<evidence type="ECO:0000259" key="1">
    <source>
        <dbReference type="Pfam" id="PF17667"/>
    </source>
</evidence>
<reference evidence="2 3" key="1">
    <citation type="journal article" date="2019" name="Nat. Ecol. Evol.">
        <title>Megaphylogeny resolves global patterns of mushroom evolution.</title>
        <authorList>
            <person name="Varga T."/>
            <person name="Krizsan K."/>
            <person name="Foldi C."/>
            <person name="Dima B."/>
            <person name="Sanchez-Garcia M."/>
            <person name="Sanchez-Ramirez S."/>
            <person name="Szollosi G.J."/>
            <person name="Szarkandi J.G."/>
            <person name="Papp V."/>
            <person name="Albert L."/>
            <person name="Andreopoulos W."/>
            <person name="Angelini C."/>
            <person name="Antonin V."/>
            <person name="Barry K.W."/>
            <person name="Bougher N.L."/>
            <person name="Buchanan P."/>
            <person name="Buyck B."/>
            <person name="Bense V."/>
            <person name="Catcheside P."/>
            <person name="Chovatia M."/>
            <person name="Cooper J."/>
            <person name="Damon W."/>
            <person name="Desjardin D."/>
            <person name="Finy P."/>
            <person name="Geml J."/>
            <person name="Haridas S."/>
            <person name="Hughes K."/>
            <person name="Justo A."/>
            <person name="Karasinski D."/>
            <person name="Kautmanova I."/>
            <person name="Kiss B."/>
            <person name="Kocsube S."/>
            <person name="Kotiranta H."/>
            <person name="LaButti K.M."/>
            <person name="Lechner B.E."/>
            <person name="Liimatainen K."/>
            <person name="Lipzen A."/>
            <person name="Lukacs Z."/>
            <person name="Mihaltcheva S."/>
            <person name="Morgado L.N."/>
            <person name="Niskanen T."/>
            <person name="Noordeloos M.E."/>
            <person name="Ohm R.A."/>
            <person name="Ortiz-Santana B."/>
            <person name="Ovrebo C."/>
            <person name="Racz N."/>
            <person name="Riley R."/>
            <person name="Savchenko A."/>
            <person name="Shiryaev A."/>
            <person name="Soop K."/>
            <person name="Spirin V."/>
            <person name="Szebenyi C."/>
            <person name="Tomsovsky M."/>
            <person name="Tulloss R.E."/>
            <person name="Uehling J."/>
            <person name="Grigoriev I.V."/>
            <person name="Vagvolgyi C."/>
            <person name="Papp T."/>
            <person name="Martin F.M."/>
            <person name="Miettinen O."/>
            <person name="Hibbett D.S."/>
            <person name="Nagy L.G."/>
        </authorList>
    </citation>
    <scope>NUCLEOTIDE SEQUENCE [LARGE SCALE GENOMIC DNA]</scope>
    <source>
        <strain evidence="2 3">OMC1185</strain>
    </source>
</reference>
<evidence type="ECO:0000313" key="3">
    <source>
        <dbReference type="Proteomes" id="UP000305948"/>
    </source>
</evidence>
<dbReference type="Proteomes" id="UP000305948">
    <property type="component" value="Unassembled WGS sequence"/>
</dbReference>
<sequence length="478" mass="52858">MPPTCSQRPNRRIQNLTLCQPQRRKRNLDGHAGTGPVLHAAGPFGVHQFLDLCFPGTDRTCLGSTFTGEFQTLWGEVDKACERKSEELMYPPMRTALQYACDVLADMKLPAFRVDYASQQRLTGEAPVGPGLALQLKDSSEMHWTRALVTVEAKPDVEQDPFKHDKAEPSSFITWNHFCESSALVLRARPRCYLLGLGAYGDTLRFWRCDQSSVMFTEAFEYMAQPELVLEFLYASSVFSGGTMGLDTTVAPGAYDVGDLEILASSCRFASASGILGKNMNLRAVDLLSESAVISVPMCDVDDRLSGNYSPGGDVQVVPNTAKSGASEEETVERYISVGPALFTSPSLFGRGTRTWLAVRASVLNSERGRVELADFVVIKETWRHADRLPESAIYAKVHAAGPVFGVARARRGVDLDKGEPQSTHLTWAERLNKFYGKEQYSLRIHQRIVIESIGIPLSQFRSSRELVEATRDAMKGE</sequence>
<protein>
    <recommendedName>
        <fullName evidence="1">Fungal-type protein kinase domain-containing protein</fullName>
    </recommendedName>
</protein>
<dbReference type="InterPro" id="IPR040976">
    <property type="entry name" value="Pkinase_fungal"/>
</dbReference>
<proteinExistence type="predicted"/>
<keyword evidence="3" id="KW-1185">Reference proteome</keyword>
<gene>
    <name evidence="2" type="ORF">OE88DRAFT_1293301</name>
</gene>
<feature type="domain" description="Fungal-type protein kinase" evidence="1">
    <location>
        <begin position="329"/>
        <end position="477"/>
    </location>
</feature>
<dbReference type="OrthoDB" id="2739948at2759"/>
<dbReference type="Pfam" id="PF17667">
    <property type="entry name" value="Pkinase_fungal"/>
    <property type="match status" value="1"/>
</dbReference>
<name>A0A5C3N5L3_9AGAM</name>
<evidence type="ECO:0000313" key="2">
    <source>
        <dbReference type="EMBL" id="TFK52720.1"/>
    </source>
</evidence>
<accession>A0A5C3N5L3</accession>
<organism evidence="2 3">
    <name type="scientific">Heliocybe sulcata</name>
    <dbReference type="NCBI Taxonomy" id="5364"/>
    <lineage>
        <taxon>Eukaryota</taxon>
        <taxon>Fungi</taxon>
        <taxon>Dikarya</taxon>
        <taxon>Basidiomycota</taxon>
        <taxon>Agaricomycotina</taxon>
        <taxon>Agaricomycetes</taxon>
        <taxon>Gloeophyllales</taxon>
        <taxon>Gloeophyllaceae</taxon>
        <taxon>Heliocybe</taxon>
    </lineage>
</organism>
<dbReference type="STRING" id="5364.A0A5C3N5L3"/>
<dbReference type="EMBL" id="ML213508">
    <property type="protein sequence ID" value="TFK52720.1"/>
    <property type="molecule type" value="Genomic_DNA"/>
</dbReference>
<dbReference type="AlphaFoldDB" id="A0A5C3N5L3"/>